<feature type="domain" description="Mce/MlaD" evidence="2">
    <location>
        <begin position="38"/>
        <end position="114"/>
    </location>
</feature>
<dbReference type="InterPro" id="IPR003399">
    <property type="entry name" value="Mce/MlaD"/>
</dbReference>
<dbReference type="InterPro" id="IPR024516">
    <property type="entry name" value="Mce_C"/>
</dbReference>
<dbReference type="EMBL" id="JADEYC010000007">
    <property type="protein sequence ID" value="MBE9373807.1"/>
    <property type="molecule type" value="Genomic_DNA"/>
</dbReference>
<dbReference type="InterPro" id="IPR005693">
    <property type="entry name" value="Mce"/>
</dbReference>
<gene>
    <name evidence="4" type="ORF">IQ251_05020</name>
</gene>
<keyword evidence="5" id="KW-1185">Reference proteome</keyword>
<dbReference type="RefSeq" id="WP_193927239.1">
    <property type="nucleotide sequence ID" value="NZ_JADEYC010000007.1"/>
</dbReference>
<dbReference type="PANTHER" id="PTHR33371">
    <property type="entry name" value="INTERMEMBRANE PHOSPHOLIPID TRANSPORT SYSTEM BINDING PROTEIN MLAD-RELATED"/>
    <property type="match status" value="1"/>
</dbReference>
<dbReference type="PANTHER" id="PTHR33371:SF16">
    <property type="entry name" value="MCE-FAMILY PROTEIN MCE3F"/>
    <property type="match status" value="1"/>
</dbReference>
<dbReference type="Proteomes" id="UP000598360">
    <property type="component" value="Unassembled WGS sequence"/>
</dbReference>
<proteinExistence type="predicted"/>
<dbReference type="GO" id="GO:0005576">
    <property type="term" value="C:extracellular region"/>
    <property type="evidence" value="ECO:0007669"/>
    <property type="project" value="TreeGrafter"/>
</dbReference>
<dbReference type="Pfam" id="PF02470">
    <property type="entry name" value="MlaD"/>
    <property type="match status" value="1"/>
</dbReference>
<dbReference type="Pfam" id="PF11887">
    <property type="entry name" value="Mce4_CUP1"/>
    <property type="match status" value="1"/>
</dbReference>
<protein>
    <submittedName>
        <fullName evidence="4">MCE family protein</fullName>
    </submittedName>
</protein>
<evidence type="ECO:0000259" key="3">
    <source>
        <dbReference type="Pfam" id="PF11887"/>
    </source>
</evidence>
<feature type="region of interest" description="Disordered" evidence="1">
    <location>
        <begin position="325"/>
        <end position="414"/>
    </location>
</feature>
<dbReference type="AlphaFoldDB" id="A0A929FZJ5"/>
<organism evidence="4 5">
    <name type="scientific">Saccharopolyspora montiporae</name>
    <dbReference type="NCBI Taxonomy" id="2781240"/>
    <lineage>
        <taxon>Bacteria</taxon>
        <taxon>Bacillati</taxon>
        <taxon>Actinomycetota</taxon>
        <taxon>Actinomycetes</taxon>
        <taxon>Pseudonocardiales</taxon>
        <taxon>Pseudonocardiaceae</taxon>
        <taxon>Saccharopolyspora</taxon>
    </lineage>
</organism>
<evidence type="ECO:0000256" key="1">
    <source>
        <dbReference type="SAM" id="MobiDB-lite"/>
    </source>
</evidence>
<name>A0A929FZJ5_9PSEU</name>
<dbReference type="InterPro" id="IPR052336">
    <property type="entry name" value="MlaD_Phospholipid_Transporter"/>
</dbReference>
<sequence length="414" mass="44126">MITRWMRLQLVLFVVIAATGVVYVGGNYAGLDRLFGGNGYSIVVPLPESGGIFPNAEVTYRGVAVGRVQDIQLTETGVRAQVRIEDSAPPIPAATDVVVANRSAIGEQFLDLEPRDGGPPYLADGAELRHHQPRLPPPPEQLLTSLDGLASSIPQDSLRTVLDEGDAAFRGVGPHLQTMLDSAHSLTQEATDNLPQTKSLLAQGRTVLETQQQDADQIRRFSSSVNEVAGELSDSDPAVRGLLAQAPETAEHVDQLLHNSGSELGVLTANLLTTTQITSSRTDAIEQMLVELPVMTAFTPGMTDDEDTGHQAFVFNYGDPVSCTEGYEGTPRRPANDLTPAPTNFDAHCAEPPDSETGVRGSQNAPRGPEPEAVPEPPPPQLQGLREARLPGPISGVDPGRDPRNMAELLGLGE</sequence>
<evidence type="ECO:0000313" key="5">
    <source>
        <dbReference type="Proteomes" id="UP000598360"/>
    </source>
</evidence>
<feature type="domain" description="Mammalian cell entry C-terminal" evidence="3">
    <location>
        <begin position="140"/>
        <end position="291"/>
    </location>
</feature>
<dbReference type="NCBIfam" id="TIGR00996">
    <property type="entry name" value="Mtu_fam_mce"/>
    <property type="match status" value="1"/>
</dbReference>
<evidence type="ECO:0000313" key="4">
    <source>
        <dbReference type="EMBL" id="MBE9373807.1"/>
    </source>
</evidence>
<reference evidence="4" key="1">
    <citation type="submission" date="2020-10" db="EMBL/GenBank/DDBJ databases">
        <title>Diversity and distribution of actinomycetes associated with coral in the coast of Hainan.</title>
        <authorList>
            <person name="Li F."/>
        </authorList>
    </citation>
    <scope>NUCLEOTIDE SEQUENCE</scope>
    <source>
        <strain evidence="4">HNM0983</strain>
    </source>
</reference>
<accession>A0A929FZJ5</accession>
<comment type="caution">
    <text evidence="4">The sequence shown here is derived from an EMBL/GenBank/DDBJ whole genome shotgun (WGS) entry which is preliminary data.</text>
</comment>
<feature type="compositionally biased region" description="Pro residues" evidence="1">
    <location>
        <begin position="372"/>
        <end position="381"/>
    </location>
</feature>
<evidence type="ECO:0000259" key="2">
    <source>
        <dbReference type="Pfam" id="PF02470"/>
    </source>
</evidence>